<protein>
    <submittedName>
        <fullName evidence="2">Uncharacterized protein</fullName>
    </submittedName>
</protein>
<reference evidence="2" key="1">
    <citation type="submission" date="2018-11" db="EMBL/GenBank/DDBJ databases">
        <authorList>
            <person name="Grassa J C."/>
        </authorList>
    </citation>
    <scope>NUCLEOTIDE SEQUENCE [LARGE SCALE GENOMIC DNA]</scope>
</reference>
<name>A0A803QFT5_CANSA</name>
<proteinExistence type="predicted"/>
<evidence type="ECO:0000256" key="1">
    <source>
        <dbReference type="SAM" id="Phobius"/>
    </source>
</evidence>
<dbReference type="EMBL" id="UZAU01000723">
    <property type="status" value="NOT_ANNOTATED_CDS"/>
    <property type="molecule type" value="Genomic_DNA"/>
</dbReference>
<organism evidence="2 3">
    <name type="scientific">Cannabis sativa</name>
    <name type="common">Hemp</name>
    <name type="synonym">Marijuana</name>
    <dbReference type="NCBI Taxonomy" id="3483"/>
    <lineage>
        <taxon>Eukaryota</taxon>
        <taxon>Viridiplantae</taxon>
        <taxon>Streptophyta</taxon>
        <taxon>Embryophyta</taxon>
        <taxon>Tracheophyta</taxon>
        <taxon>Spermatophyta</taxon>
        <taxon>Magnoliopsida</taxon>
        <taxon>eudicotyledons</taxon>
        <taxon>Gunneridae</taxon>
        <taxon>Pentapetalae</taxon>
        <taxon>rosids</taxon>
        <taxon>fabids</taxon>
        <taxon>Rosales</taxon>
        <taxon>Cannabaceae</taxon>
        <taxon>Cannabis</taxon>
    </lineage>
</organism>
<dbReference type="AlphaFoldDB" id="A0A803QFT5"/>
<evidence type="ECO:0000313" key="2">
    <source>
        <dbReference type="EnsemblPlants" id="cds.evm.model.09.331"/>
    </source>
</evidence>
<sequence length="86" mass="9189">MAAGDNSGRTSIPLLFSSLGILGVASTVMWSIWTIVVHLVTPPINKRGNDFLSGNHDFAFAAFLGLVPQILPTALISRGLEGVRRK</sequence>
<keyword evidence="1" id="KW-1133">Transmembrane helix</keyword>
<accession>A0A803QFT5</accession>
<dbReference type="Proteomes" id="UP000596661">
    <property type="component" value="Chromosome 9"/>
</dbReference>
<dbReference type="Gramene" id="evm.model.09.331">
    <property type="protein sequence ID" value="cds.evm.model.09.331"/>
    <property type="gene ID" value="evm.TU.09.331"/>
</dbReference>
<feature type="transmembrane region" description="Helical" evidence="1">
    <location>
        <begin position="58"/>
        <end position="76"/>
    </location>
</feature>
<keyword evidence="1" id="KW-0472">Membrane</keyword>
<dbReference type="EnsemblPlants" id="evm.model.09.331">
    <property type="protein sequence ID" value="cds.evm.model.09.331"/>
    <property type="gene ID" value="evm.TU.09.331"/>
</dbReference>
<feature type="transmembrane region" description="Helical" evidence="1">
    <location>
        <begin position="12"/>
        <end position="38"/>
    </location>
</feature>
<keyword evidence="1" id="KW-0812">Transmembrane</keyword>
<evidence type="ECO:0000313" key="3">
    <source>
        <dbReference type="Proteomes" id="UP000596661"/>
    </source>
</evidence>
<keyword evidence="3" id="KW-1185">Reference proteome</keyword>
<reference evidence="2" key="2">
    <citation type="submission" date="2021-03" db="UniProtKB">
        <authorList>
            <consortium name="EnsemblPlants"/>
        </authorList>
    </citation>
    <scope>IDENTIFICATION</scope>
</reference>